<evidence type="ECO:0000256" key="2">
    <source>
        <dbReference type="ARBA" id="ARBA00022475"/>
    </source>
</evidence>
<proteinExistence type="predicted"/>
<accession>A0ABM8XKA9</accession>
<comment type="caution">
    <text evidence="10">The sequence shown here is derived from an EMBL/GenBank/DDBJ whole genome shotgun (WGS) entry which is preliminary data.</text>
</comment>
<evidence type="ECO:0000256" key="7">
    <source>
        <dbReference type="ARBA" id="ARBA00023136"/>
    </source>
</evidence>
<reference evidence="10 11" key="1">
    <citation type="submission" date="2021-08" db="EMBL/GenBank/DDBJ databases">
        <authorList>
            <person name="Peeters C."/>
        </authorList>
    </citation>
    <scope>NUCLEOTIDE SEQUENCE [LARGE SCALE GENOMIC DNA]</scope>
    <source>
        <strain evidence="10 11">LMG 23994</strain>
    </source>
</reference>
<evidence type="ECO:0000256" key="6">
    <source>
        <dbReference type="ARBA" id="ARBA00023118"/>
    </source>
</evidence>
<dbReference type="InterPro" id="IPR043760">
    <property type="entry name" value="PycTM_dom"/>
</dbReference>
<dbReference type="Proteomes" id="UP000701702">
    <property type="component" value="Unassembled WGS sequence"/>
</dbReference>
<evidence type="ECO:0000313" key="11">
    <source>
        <dbReference type="Proteomes" id="UP000701702"/>
    </source>
</evidence>
<keyword evidence="5 8" id="KW-1133">Transmembrane helix</keyword>
<feature type="transmembrane region" description="Helical" evidence="8">
    <location>
        <begin position="25"/>
        <end position="51"/>
    </location>
</feature>
<evidence type="ECO:0000256" key="1">
    <source>
        <dbReference type="ARBA" id="ARBA00004236"/>
    </source>
</evidence>
<sequence>MKNDAVDRDLSVRLSTAQWVLERHLAWIAAAEVKVGVIVAIDTGLLGGLAAAFGASDTAARILWTYLFTLGAAGAVVLGLVCAALAVMPRTGGPIDSLLFFGPIAKQTPSVYGSRFREATDAQLLADWTNQIHRNAEIASAKYLWVRRSIGWSFAAVIPWIAAIGLLVKL</sequence>
<keyword evidence="3 8" id="KW-0812">Transmembrane</keyword>
<keyword evidence="6" id="KW-0051">Antiviral defense</keyword>
<evidence type="ECO:0000313" key="10">
    <source>
        <dbReference type="EMBL" id="CAG9180622.1"/>
    </source>
</evidence>
<feature type="transmembrane region" description="Helical" evidence="8">
    <location>
        <begin position="150"/>
        <end position="168"/>
    </location>
</feature>
<dbReference type="Pfam" id="PF18967">
    <property type="entry name" value="PycTM"/>
    <property type="match status" value="1"/>
</dbReference>
<keyword evidence="7 8" id="KW-0472">Membrane</keyword>
<gene>
    <name evidence="10" type="ORF">LMG23994_04461</name>
</gene>
<keyword evidence="2" id="KW-1003">Cell membrane</keyword>
<evidence type="ECO:0000256" key="5">
    <source>
        <dbReference type="ARBA" id="ARBA00022989"/>
    </source>
</evidence>
<feature type="transmembrane region" description="Helical" evidence="8">
    <location>
        <begin position="63"/>
        <end position="88"/>
    </location>
</feature>
<evidence type="ECO:0000256" key="4">
    <source>
        <dbReference type="ARBA" id="ARBA00022741"/>
    </source>
</evidence>
<feature type="domain" description="Pycsar effector protein" evidence="9">
    <location>
        <begin position="17"/>
        <end position="168"/>
    </location>
</feature>
<dbReference type="EMBL" id="CAJZAF010000027">
    <property type="protein sequence ID" value="CAG9180622.1"/>
    <property type="molecule type" value="Genomic_DNA"/>
</dbReference>
<evidence type="ECO:0000256" key="8">
    <source>
        <dbReference type="SAM" id="Phobius"/>
    </source>
</evidence>
<name>A0ABM8XKA9_9BURK</name>
<evidence type="ECO:0000256" key="3">
    <source>
        <dbReference type="ARBA" id="ARBA00022692"/>
    </source>
</evidence>
<keyword evidence="11" id="KW-1185">Reference proteome</keyword>
<keyword evidence="4" id="KW-0547">Nucleotide-binding</keyword>
<comment type="subcellular location">
    <subcellularLocation>
        <location evidence="1">Cell membrane</location>
    </subcellularLocation>
</comment>
<evidence type="ECO:0000259" key="9">
    <source>
        <dbReference type="Pfam" id="PF18967"/>
    </source>
</evidence>
<dbReference type="RefSeq" id="WP_224005951.1">
    <property type="nucleotide sequence ID" value="NZ_CAJZAF010000027.1"/>
</dbReference>
<organism evidence="10 11">
    <name type="scientific">Cupriavidus pinatubonensis</name>
    <dbReference type="NCBI Taxonomy" id="248026"/>
    <lineage>
        <taxon>Bacteria</taxon>
        <taxon>Pseudomonadati</taxon>
        <taxon>Pseudomonadota</taxon>
        <taxon>Betaproteobacteria</taxon>
        <taxon>Burkholderiales</taxon>
        <taxon>Burkholderiaceae</taxon>
        <taxon>Cupriavidus</taxon>
    </lineage>
</organism>
<protein>
    <recommendedName>
        <fullName evidence="9">Pycsar effector protein domain-containing protein</fullName>
    </recommendedName>
</protein>